<organism evidence="1 2">
    <name type="scientific">Intoshia linei</name>
    <dbReference type="NCBI Taxonomy" id="1819745"/>
    <lineage>
        <taxon>Eukaryota</taxon>
        <taxon>Metazoa</taxon>
        <taxon>Spiralia</taxon>
        <taxon>Lophotrochozoa</taxon>
        <taxon>Mesozoa</taxon>
        <taxon>Orthonectida</taxon>
        <taxon>Rhopaluridae</taxon>
        <taxon>Intoshia</taxon>
    </lineage>
</organism>
<evidence type="ECO:0000313" key="1">
    <source>
        <dbReference type="EMBL" id="OAF70748.1"/>
    </source>
</evidence>
<proteinExistence type="predicted"/>
<gene>
    <name evidence="1" type="ORF">A3Q56_01508</name>
</gene>
<evidence type="ECO:0000313" key="2">
    <source>
        <dbReference type="Proteomes" id="UP000078046"/>
    </source>
</evidence>
<dbReference type="AlphaFoldDB" id="A0A177B8X9"/>
<dbReference type="EMBL" id="LWCA01000115">
    <property type="protein sequence ID" value="OAF70748.1"/>
    <property type="molecule type" value="Genomic_DNA"/>
</dbReference>
<name>A0A177B8X9_9BILA</name>
<reference evidence="1 2" key="1">
    <citation type="submission" date="2016-04" db="EMBL/GenBank/DDBJ databases">
        <title>The genome of Intoshia linei affirms orthonectids as highly simplified spiralians.</title>
        <authorList>
            <person name="Mikhailov K.V."/>
            <person name="Slusarev G.S."/>
            <person name="Nikitin M.A."/>
            <person name="Logacheva M.D."/>
            <person name="Penin A."/>
            <person name="Aleoshin V."/>
            <person name="Panchin Y.V."/>
        </authorList>
    </citation>
    <scope>NUCLEOTIDE SEQUENCE [LARGE SCALE GENOMIC DNA]</scope>
    <source>
        <strain evidence="1">Intl2013</strain>
        <tissue evidence="1">Whole animal</tissue>
    </source>
</reference>
<dbReference type="Proteomes" id="UP000078046">
    <property type="component" value="Unassembled WGS sequence"/>
</dbReference>
<dbReference type="OrthoDB" id="6589276at2759"/>
<accession>A0A177B8X9</accession>
<sequence>MCDTTAVDTGSKNGVFCCLKIIFPNIIYYPCRLHVLDRKDLTGIKKLKPKCNGKILDCYERHLAIETQPLLNVEMTNEICERAFSSLEKFADRHLKDIATKFLIYVNKSFS</sequence>
<comment type="caution">
    <text evidence="1">The sequence shown here is derived from an EMBL/GenBank/DDBJ whole genome shotgun (WGS) entry which is preliminary data.</text>
</comment>
<keyword evidence="2" id="KW-1185">Reference proteome</keyword>
<protein>
    <submittedName>
        <fullName evidence="1">Uncharacterized protein</fullName>
    </submittedName>
</protein>